<dbReference type="GO" id="GO:0005886">
    <property type="term" value="C:plasma membrane"/>
    <property type="evidence" value="ECO:0007669"/>
    <property type="project" value="TreeGrafter"/>
</dbReference>
<comment type="caution">
    <text evidence="2">The sequence shown here is derived from an EMBL/GenBank/DDBJ whole genome shotgun (WGS) entry which is preliminary data.</text>
</comment>
<feature type="transmembrane region" description="Helical" evidence="1">
    <location>
        <begin position="234"/>
        <end position="256"/>
    </location>
</feature>
<dbReference type="PANTHER" id="PTHR18640:SF5">
    <property type="entry name" value="SODIUM_BILE ACID COTRANSPORTER 7"/>
    <property type="match status" value="1"/>
</dbReference>
<keyword evidence="1" id="KW-0472">Membrane</keyword>
<feature type="transmembrane region" description="Helical" evidence="1">
    <location>
        <begin position="262"/>
        <end position="283"/>
    </location>
</feature>
<accession>A0A840B1G4</accession>
<dbReference type="Proteomes" id="UP000581447">
    <property type="component" value="Unassembled WGS sequence"/>
</dbReference>
<protein>
    <submittedName>
        <fullName evidence="2">Sodium/bile acid cotransporter 7</fullName>
    </submittedName>
</protein>
<feature type="transmembrane region" description="Helical" evidence="1">
    <location>
        <begin position="38"/>
        <end position="56"/>
    </location>
</feature>
<dbReference type="Pfam" id="PF13593">
    <property type="entry name" value="SBF_like"/>
    <property type="match status" value="1"/>
</dbReference>
<feature type="transmembrane region" description="Helical" evidence="1">
    <location>
        <begin position="304"/>
        <end position="323"/>
    </location>
</feature>
<feature type="transmembrane region" description="Helical" evidence="1">
    <location>
        <begin position="195"/>
        <end position="213"/>
    </location>
</feature>
<dbReference type="PANTHER" id="PTHR18640">
    <property type="entry name" value="SOLUTE CARRIER FAMILY 10 MEMBER 7"/>
    <property type="match status" value="1"/>
</dbReference>
<keyword evidence="1" id="KW-0812">Transmembrane</keyword>
<gene>
    <name evidence="2" type="ORF">GGR91_000646</name>
</gene>
<evidence type="ECO:0000313" key="3">
    <source>
        <dbReference type="Proteomes" id="UP000581447"/>
    </source>
</evidence>
<keyword evidence="1" id="KW-1133">Transmembrane helix</keyword>
<feature type="transmembrane region" description="Helical" evidence="1">
    <location>
        <begin position="62"/>
        <end position="80"/>
    </location>
</feature>
<dbReference type="PIRSF" id="PIRSF026166">
    <property type="entry name" value="UCP026166"/>
    <property type="match status" value="1"/>
</dbReference>
<dbReference type="Gene3D" id="1.20.1530.20">
    <property type="match status" value="1"/>
</dbReference>
<keyword evidence="3" id="KW-1185">Reference proteome</keyword>
<dbReference type="EMBL" id="JACIEA010000001">
    <property type="protein sequence ID" value="MBB3942424.1"/>
    <property type="molecule type" value="Genomic_DNA"/>
</dbReference>
<dbReference type="RefSeq" id="WP_246337033.1">
    <property type="nucleotide sequence ID" value="NZ_BAABBG010000001.1"/>
</dbReference>
<name>A0A840B1G4_9SPHN</name>
<evidence type="ECO:0000256" key="1">
    <source>
        <dbReference type="SAM" id="Phobius"/>
    </source>
</evidence>
<evidence type="ECO:0000313" key="2">
    <source>
        <dbReference type="EMBL" id="MBB3942424.1"/>
    </source>
</evidence>
<feature type="transmembrane region" description="Helical" evidence="1">
    <location>
        <begin position="128"/>
        <end position="151"/>
    </location>
</feature>
<feature type="transmembrane region" description="Helical" evidence="1">
    <location>
        <begin position="101"/>
        <end position="122"/>
    </location>
</feature>
<dbReference type="AlphaFoldDB" id="A0A840B1G4"/>
<proteinExistence type="predicted"/>
<dbReference type="InterPro" id="IPR016833">
    <property type="entry name" value="Put_Na-Bile_cotransptr"/>
</dbReference>
<dbReference type="InterPro" id="IPR038770">
    <property type="entry name" value="Na+/solute_symporter_sf"/>
</dbReference>
<organism evidence="2 3">
    <name type="scientific">Sphingorhabdus rigui</name>
    <dbReference type="NCBI Taxonomy" id="1282858"/>
    <lineage>
        <taxon>Bacteria</taxon>
        <taxon>Pseudomonadati</taxon>
        <taxon>Pseudomonadota</taxon>
        <taxon>Alphaproteobacteria</taxon>
        <taxon>Sphingomonadales</taxon>
        <taxon>Sphingomonadaceae</taxon>
        <taxon>Sphingorhabdus</taxon>
    </lineage>
</organism>
<feature type="transmembrane region" description="Helical" evidence="1">
    <location>
        <begin position="158"/>
        <end position="183"/>
    </location>
</feature>
<reference evidence="2 3" key="1">
    <citation type="submission" date="2020-08" db="EMBL/GenBank/DDBJ databases">
        <title>Genomic Encyclopedia of Type Strains, Phase IV (KMG-IV): sequencing the most valuable type-strain genomes for metagenomic binning, comparative biology and taxonomic classification.</title>
        <authorList>
            <person name="Goeker M."/>
        </authorList>
    </citation>
    <scope>NUCLEOTIDE SEQUENCE [LARGE SCALE GENOMIC DNA]</scope>
    <source>
        <strain evidence="2 3">DSM 29050</strain>
    </source>
</reference>
<sequence length="352" mass="36888">MPPDSRGPLTQYVLRRNIAGVAIGDCSGQSVAMIARIFADRFVLLLLGTILLASFLPVRGEAANVAAMISSAAIFVLFFLNGVRLPRQEVVNGVRNWRLQGAIFLFVFGVMSAAGLMLSHIFDNVLPATLALGILFTGILPSTVQSAAAYCALAKGNVAASVVAAALINLVGVVLSPVLFALLAHVGEGSVSGEAVGRIALILLLPFALGQMMQHWFKPWVDGHKSLATWMDRISIAIAVYVAFSGAVVAGIWSIVRGDELAWLAVALSIMLVIGFGGAWVLGGVMKLPRGDRITMLFSGGQKSIAIGAPLAATIFPPAIAGMVLLPTLAYHMAQLILSAPMATHLAADKKP</sequence>